<dbReference type="AlphaFoldDB" id="A0A0A8ZJG3"/>
<evidence type="ECO:0000313" key="1">
    <source>
        <dbReference type="EMBL" id="JAD37828.1"/>
    </source>
</evidence>
<dbReference type="EMBL" id="GBRH01260067">
    <property type="protein sequence ID" value="JAD37828.1"/>
    <property type="molecule type" value="Transcribed_RNA"/>
</dbReference>
<name>A0A0A8ZJG3_ARUDO</name>
<proteinExistence type="predicted"/>
<protein>
    <submittedName>
        <fullName evidence="1">Uncharacterized protein</fullName>
    </submittedName>
</protein>
<sequence>MALQLGMWPQAFMHQDASSTTVAGGAI</sequence>
<reference evidence="1" key="1">
    <citation type="submission" date="2014-09" db="EMBL/GenBank/DDBJ databases">
        <authorList>
            <person name="Magalhaes I.L.F."/>
            <person name="Oliveira U."/>
            <person name="Santos F.R."/>
            <person name="Vidigal T.H.D.A."/>
            <person name="Brescovit A.D."/>
            <person name="Santos A.J."/>
        </authorList>
    </citation>
    <scope>NUCLEOTIDE SEQUENCE</scope>
    <source>
        <tissue evidence="1">Shoot tissue taken approximately 20 cm above the soil surface</tissue>
    </source>
</reference>
<reference evidence="1" key="2">
    <citation type="journal article" date="2015" name="Data Brief">
        <title>Shoot transcriptome of the giant reed, Arundo donax.</title>
        <authorList>
            <person name="Barrero R.A."/>
            <person name="Guerrero F.D."/>
            <person name="Moolhuijzen P."/>
            <person name="Goolsby J.A."/>
            <person name="Tidwell J."/>
            <person name="Bellgard S.E."/>
            <person name="Bellgard M.I."/>
        </authorList>
    </citation>
    <scope>NUCLEOTIDE SEQUENCE</scope>
    <source>
        <tissue evidence="1">Shoot tissue taken approximately 20 cm above the soil surface</tissue>
    </source>
</reference>
<accession>A0A0A8ZJG3</accession>
<organism evidence="1">
    <name type="scientific">Arundo donax</name>
    <name type="common">Giant reed</name>
    <name type="synonym">Donax arundinaceus</name>
    <dbReference type="NCBI Taxonomy" id="35708"/>
    <lineage>
        <taxon>Eukaryota</taxon>
        <taxon>Viridiplantae</taxon>
        <taxon>Streptophyta</taxon>
        <taxon>Embryophyta</taxon>
        <taxon>Tracheophyta</taxon>
        <taxon>Spermatophyta</taxon>
        <taxon>Magnoliopsida</taxon>
        <taxon>Liliopsida</taxon>
        <taxon>Poales</taxon>
        <taxon>Poaceae</taxon>
        <taxon>PACMAD clade</taxon>
        <taxon>Arundinoideae</taxon>
        <taxon>Arundineae</taxon>
        <taxon>Arundo</taxon>
    </lineage>
</organism>